<gene>
    <name evidence="2" type="ORF">mPipKuh1_009036</name>
</gene>
<evidence type="ECO:0000313" key="3">
    <source>
        <dbReference type="Proteomes" id="UP000558488"/>
    </source>
</evidence>
<reference evidence="2 3" key="1">
    <citation type="journal article" date="2020" name="Nature">
        <title>Six reference-quality genomes reveal evolution of bat adaptations.</title>
        <authorList>
            <person name="Jebb D."/>
            <person name="Huang Z."/>
            <person name="Pippel M."/>
            <person name="Hughes G.M."/>
            <person name="Lavrichenko K."/>
            <person name="Devanna P."/>
            <person name="Winkler S."/>
            <person name="Jermiin L.S."/>
            <person name="Skirmuntt E.C."/>
            <person name="Katzourakis A."/>
            <person name="Burkitt-Gray L."/>
            <person name="Ray D.A."/>
            <person name="Sullivan K.A.M."/>
            <person name="Roscito J.G."/>
            <person name="Kirilenko B.M."/>
            <person name="Davalos L.M."/>
            <person name="Corthals A.P."/>
            <person name="Power M.L."/>
            <person name="Jones G."/>
            <person name="Ransome R.D."/>
            <person name="Dechmann D.K.N."/>
            <person name="Locatelli A.G."/>
            <person name="Puechmaille S.J."/>
            <person name="Fedrigo O."/>
            <person name="Jarvis E.D."/>
            <person name="Hiller M."/>
            <person name="Vernes S.C."/>
            <person name="Myers E.W."/>
            <person name="Teeling E.C."/>
        </authorList>
    </citation>
    <scope>NUCLEOTIDE SEQUENCE [LARGE SCALE GENOMIC DNA]</scope>
    <source>
        <strain evidence="2">MPipKuh1</strain>
        <tissue evidence="2">Flight muscle</tissue>
    </source>
</reference>
<feature type="region of interest" description="Disordered" evidence="1">
    <location>
        <begin position="12"/>
        <end position="46"/>
    </location>
</feature>
<dbReference type="EMBL" id="JACAGB010000002">
    <property type="protein sequence ID" value="KAF6382693.1"/>
    <property type="molecule type" value="Genomic_DNA"/>
</dbReference>
<evidence type="ECO:0000256" key="1">
    <source>
        <dbReference type="SAM" id="MobiDB-lite"/>
    </source>
</evidence>
<protein>
    <submittedName>
        <fullName evidence="2">Uncharacterized protein</fullName>
    </submittedName>
</protein>
<proteinExistence type="predicted"/>
<name>A0A7J8A861_PIPKU</name>
<feature type="compositionally biased region" description="Polar residues" evidence="1">
    <location>
        <begin position="14"/>
        <end position="33"/>
    </location>
</feature>
<keyword evidence="3" id="KW-1185">Reference proteome</keyword>
<evidence type="ECO:0000313" key="2">
    <source>
        <dbReference type="EMBL" id="KAF6382693.1"/>
    </source>
</evidence>
<dbReference type="Proteomes" id="UP000558488">
    <property type="component" value="Unassembled WGS sequence"/>
</dbReference>
<comment type="caution">
    <text evidence="2">The sequence shown here is derived from an EMBL/GenBank/DDBJ whole genome shotgun (WGS) entry which is preliminary data.</text>
</comment>
<accession>A0A7J8A861</accession>
<sequence length="148" mass="15431">MKELCMCALGQAEDTPNQTPPQLASTHPQTAPSLTGPPHTNWGQGPPANYPQPLLPAGLVLIGSCLGKSGQPTSHCILLPTGLAPICPNRGQASRTPPTYGFVHQASSIIIITRGPVHEICAPRGGIPQSSLHPLAAQEPSRHVHLTA</sequence>
<organism evidence="2 3">
    <name type="scientific">Pipistrellus kuhlii</name>
    <name type="common">Kuhl's pipistrelle</name>
    <dbReference type="NCBI Taxonomy" id="59472"/>
    <lineage>
        <taxon>Eukaryota</taxon>
        <taxon>Metazoa</taxon>
        <taxon>Chordata</taxon>
        <taxon>Craniata</taxon>
        <taxon>Vertebrata</taxon>
        <taxon>Euteleostomi</taxon>
        <taxon>Mammalia</taxon>
        <taxon>Eutheria</taxon>
        <taxon>Laurasiatheria</taxon>
        <taxon>Chiroptera</taxon>
        <taxon>Yangochiroptera</taxon>
        <taxon>Vespertilionidae</taxon>
        <taxon>Pipistrellus</taxon>
    </lineage>
</organism>
<dbReference type="AlphaFoldDB" id="A0A7J8A861"/>